<dbReference type="Proteomes" id="UP000502996">
    <property type="component" value="Chromosome"/>
</dbReference>
<protein>
    <recommendedName>
        <fullName evidence="1">Lipoprotein LpqB C-terminal domain-containing protein</fullName>
    </recommendedName>
</protein>
<feature type="domain" description="Lipoprotein LpqB C-terminal" evidence="1">
    <location>
        <begin position="42"/>
        <end position="225"/>
    </location>
</feature>
<dbReference type="Pfam" id="PF10647">
    <property type="entry name" value="Gmad1"/>
    <property type="match status" value="1"/>
</dbReference>
<name>A0A6G6WFU4_9ACTN</name>
<dbReference type="AlphaFoldDB" id="A0A6G6WFU4"/>
<dbReference type="RefSeq" id="WP_165234667.1">
    <property type="nucleotide sequence ID" value="NZ_CP049257.1"/>
</dbReference>
<sequence length="302" mass="31929">MSVDGQPVKLGDGDDDFEVSYGSSFAPYVGDASPVLYGLREGRLVAGSPRSLDEVGGPFGQADYQLRSVALDMRADQAAGVTASGSELLVGSVDDPDGTPAPILTAASDLLTPAYDVRDRLWTVDRRKEGAVVQYVRGTTVREVDVAGVTGQYVKDFTVSRDGSRLVAVVRGDGPDDSIVVSRIISAGDDQVTRVDAARDITPPETEGRIRSLAWRTPTSVVYSQPVSRSFVYVRSASVDGASLGVDGVLKSITEAVTDLVGSPTPDQPIYAFAPGVLKDLTGDRDLRIPVDDTVTDLTYVG</sequence>
<organism evidence="2 3">
    <name type="scientific">Nocardioides anomalus</name>
    <dbReference type="NCBI Taxonomy" id="2712223"/>
    <lineage>
        <taxon>Bacteria</taxon>
        <taxon>Bacillati</taxon>
        <taxon>Actinomycetota</taxon>
        <taxon>Actinomycetes</taxon>
        <taxon>Propionibacteriales</taxon>
        <taxon>Nocardioidaceae</taxon>
        <taxon>Nocardioides</taxon>
    </lineage>
</organism>
<evidence type="ECO:0000313" key="2">
    <source>
        <dbReference type="EMBL" id="QIG44027.1"/>
    </source>
</evidence>
<evidence type="ECO:0000259" key="1">
    <source>
        <dbReference type="Pfam" id="PF10647"/>
    </source>
</evidence>
<proteinExistence type="predicted"/>
<accession>A0A6G6WFU4</accession>
<reference evidence="2" key="1">
    <citation type="submission" date="2020-02" db="EMBL/GenBank/DDBJ databases">
        <title>Full genome sequence of Nocardioides sp. R-3366.</title>
        <authorList>
            <person name="Im W.-T."/>
        </authorList>
    </citation>
    <scope>NUCLEOTIDE SEQUENCE [LARGE SCALE GENOMIC DNA]</scope>
    <source>
        <strain evidence="2">R-3366</strain>
    </source>
</reference>
<keyword evidence="3" id="KW-1185">Reference proteome</keyword>
<dbReference type="InterPro" id="IPR018910">
    <property type="entry name" value="LpqB_C"/>
</dbReference>
<gene>
    <name evidence="2" type="ORF">G5V58_15690</name>
</gene>
<dbReference type="KEGG" id="nano:G5V58_15690"/>
<dbReference type="EMBL" id="CP049257">
    <property type="protein sequence ID" value="QIG44027.1"/>
    <property type="molecule type" value="Genomic_DNA"/>
</dbReference>
<evidence type="ECO:0000313" key="3">
    <source>
        <dbReference type="Proteomes" id="UP000502996"/>
    </source>
</evidence>